<dbReference type="EMBL" id="KV722556">
    <property type="protein sequence ID" value="OCH85893.1"/>
    <property type="molecule type" value="Genomic_DNA"/>
</dbReference>
<gene>
    <name evidence="3" type="ORF">OBBRIDRAFT_784121</name>
</gene>
<dbReference type="Proteomes" id="UP000250043">
    <property type="component" value="Unassembled WGS sequence"/>
</dbReference>
<dbReference type="GO" id="GO:0046872">
    <property type="term" value="F:metal ion binding"/>
    <property type="evidence" value="ECO:0007669"/>
    <property type="project" value="UniProtKB-KW"/>
</dbReference>
<dbReference type="Pfam" id="PF14226">
    <property type="entry name" value="DIOX_N"/>
    <property type="match status" value="1"/>
</dbReference>
<dbReference type="SUPFAM" id="SSF51197">
    <property type="entry name" value="Clavaminate synthase-like"/>
    <property type="match status" value="1"/>
</dbReference>
<dbReference type="InterPro" id="IPR026992">
    <property type="entry name" value="DIOX_N"/>
</dbReference>
<keyword evidence="1" id="KW-0479">Metal-binding</keyword>
<name>A0A8E2AJV1_9APHY</name>
<accession>A0A8E2AJV1</accession>
<evidence type="ECO:0000313" key="3">
    <source>
        <dbReference type="EMBL" id="OCH85893.1"/>
    </source>
</evidence>
<organism evidence="3 4">
    <name type="scientific">Obba rivulosa</name>
    <dbReference type="NCBI Taxonomy" id="1052685"/>
    <lineage>
        <taxon>Eukaryota</taxon>
        <taxon>Fungi</taxon>
        <taxon>Dikarya</taxon>
        <taxon>Basidiomycota</taxon>
        <taxon>Agaricomycotina</taxon>
        <taxon>Agaricomycetes</taxon>
        <taxon>Polyporales</taxon>
        <taxon>Gelatoporiaceae</taxon>
        <taxon>Obba</taxon>
    </lineage>
</organism>
<proteinExistence type="inferred from homology"/>
<dbReference type="GO" id="GO:0016491">
    <property type="term" value="F:oxidoreductase activity"/>
    <property type="evidence" value="ECO:0007669"/>
    <property type="project" value="UniProtKB-KW"/>
</dbReference>
<keyword evidence="4" id="KW-1185">Reference proteome</keyword>
<dbReference type="InterPro" id="IPR005123">
    <property type="entry name" value="Oxoglu/Fe-dep_dioxygenase_dom"/>
</dbReference>
<dbReference type="InterPro" id="IPR050231">
    <property type="entry name" value="Iron_ascorbate_oxido_reductase"/>
</dbReference>
<dbReference type="OrthoDB" id="406156at2759"/>
<evidence type="ECO:0000313" key="4">
    <source>
        <dbReference type="Proteomes" id="UP000250043"/>
    </source>
</evidence>
<feature type="domain" description="Fe2OG dioxygenase" evidence="2">
    <location>
        <begin position="186"/>
        <end position="294"/>
    </location>
</feature>
<protein>
    <submittedName>
        <fullName evidence="3">Clavaminate synthase-like protein</fullName>
    </submittedName>
</protein>
<dbReference type="AlphaFoldDB" id="A0A8E2AJV1"/>
<dbReference type="InterPro" id="IPR044861">
    <property type="entry name" value="IPNS-like_FE2OG_OXY"/>
</dbReference>
<dbReference type="InterPro" id="IPR027443">
    <property type="entry name" value="IPNS-like_sf"/>
</dbReference>
<keyword evidence="1" id="KW-0560">Oxidoreductase</keyword>
<dbReference type="PROSITE" id="PS51471">
    <property type="entry name" value="FE2OG_OXY"/>
    <property type="match status" value="1"/>
</dbReference>
<keyword evidence="1" id="KW-0408">Iron</keyword>
<comment type="similarity">
    <text evidence="1">Belongs to the iron/ascorbate-dependent oxidoreductase family.</text>
</comment>
<dbReference type="Pfam" id="PF03171">
    <property type="entry name" value="2OG-FeII_Oxy"/>
    <property type="match status" value="1"/>
</dbReference>
<dbReference type="PANTHER" id="PTHR47990">
    <property type="entry name" value="2-OXOGLUTARATE (2OG) AND FE(II)-DEPENDENT OXYGENASE SUPERFAMILY PROTEIN-RELATED"/>
    <property type="match status" value="1"/>
</dbReference>
<sequence>MPSLTLPQIPHYVPAPGTSEPLEYADLVVIDLAKAKSPEGRAELAVQVHDAMITQGFFYVVNHGLTPVQNARMFDIADVPFSQVPEDEKKSLVADIREAGSYQGYKLRQFWHIDSGVRDQIEHYNLLRDVHKKQHPKALVPLLPEIEAFARFNHFEILHPLLRLFALGLELPEETFVDCHNFDASGETFVRFMKYFPRSEDEEVKTKNVWLKGHTDWASVTILWSQPVAALQILSPDGKWRWIRHIENAIVINAGDAMEFFSGGLYKATIHRVVQPPADQRGYTRLSLFYFAMPDDDVKLVPHSESPVLQRHGITRRFEDADAPTMEMWRKGRCSVYGQTQLPKSENGVEEQMVNGVVVKHYN</sequence>
<dbReference type="PRINTS" id="PR00682">
    <property type="entry name" value="IPNSYNTHASE"/>
</dbReference>
<reference evidence="3 4" key="1">
    <citation type="submission" date="2016-07" db="EMBL/GenBank/DDBJ databases">
        <title>Draft genome of the white-rot fungus Obba rivulosa 3A-2.</title>
        <authorList>
            <consortium name="DOE Joint Genome Institute"/>
            <person name="Miettinen O."/>
            <person name="Riley R."/>
            <person name="Acob R."/>
            <person name="Barry K."/>
            <person name="Cullen D."/>
            <person name="De Vries R."/>
            <person name="Hainaut M."/>
            <person name="Hatakka A."/>
            <person name="Henrissat B."/>
            <person name="Hilden K."/>
            <person name="Kuo R."/>
            <person name="Labutti K."/>
            <person name="Lipzen A."/>
            <person name="Makela M.R."/>
            <person name="Sandor L."/>
            <person name="Spatafora J.W."/>
            <person name="Grigoriev I.V."/>
            <person name="Hibbett D.S."/>
        </authorList>
    </citation>
    <scope>NUCLEOTIDE SEQUENCE [LARGE SCALE GENOMIC DNA]</scope>
    <source>
        <strain evidence="3 4">3A-2</strain>
    </source>
</reference>
<evidence type="ECO:0000256" key="1">
    <source>
        <dbReference type="RuleBase" id="RU003682"/>
    </source>
</evidence>
<evidence type="ECO:0000259" key="2">
    <source>
        <dbReference type="PROSITE" id="PS51471"/>
    </source>
</evidence>
<dbReference type="Gene3D" id="2.60.120.330">
    <property type="entry name" value="B-lactam Antibiotic, Isopenicillin N Synthase, Chain"/>
    <property type="match status" value="1"/>
</dbReference>